<accession>A0A2T1FYY6</accession>
<organism evidence="1 2">
    <name type="scientific">Chamaesiphon polymorphus CCALA 037</name>
    <dbReference type="NCBI Taxonomy" id="2107692"/>
    <lineage>
        <taxon>Bacteria</taxon>
        <taxon>Bacillati</taxon>
        <taxon>Cyanobacteriota</taxon>
        <taxon>Cyanophyceae</taxon>
        <taxon>Gomontiellales</taxon>
        <taxon>Chamaesiphonaceae</taxon>
        <taxon>Chamaesiphon</taxon>
    </lineage>
</organism>
<keyword evidence="2" id="KW-1185">Reference proteome</keyword>
<dbReference type="AlphaFoldDB" id="A0A2T1FYY6"/>
<dbReference type="EMBL" id="PVWO01000408">
    <property type="protein sequence ID" value="PSB50209.1"/>
    <property type="molecule type" value="Genomic_DNA"/>
</dbReference>
<evidence type="ECO:0000313" key="1">
    <source>
        <dbReference type="EMBL" id="PSB50209.1"/>
    </source>
</evidence>
<dbReference type="Proteomes" id="UP000238937">
    <property type="component" value="Unassembled WGS sequence"/>
</dbReference>
<reference evidence="1 2" key="1">
    <citation type="submission" date="2018-03" db="EMBL/GenBank/DDBJ databases">
        <title>The ancient ancestry and fast evolution of plastids.</title>
        <authorList>
            <person name="Moore K.R."/>
            <person name="Magnabosco C."/>
            <person name="Momper L."/>
            <person name="Gold D.A."/>
            <person name="Bosak T."/>
            <person name="Fournier G.P."/>
        </authorList>
    </citation>
    <scope>NUCLEOTIDE SEQUENCE [LARGE SCALE GENOMIC DNA]</scope>
    <source>
        <strain evidence="1 2">CCALA 037</strain>
    </source>
</reference>
<name>A0A2T1FYY6_9CYAN</name>
<protein>
    <recommendedName>
        <fullName evidence="3">CopG family transcriptional regulator</fullName>
    </recommendedName>
</protein>
<sequence>MQLIIQVDAETARQLEEIQNQTNQDPALVIQQGIGLYYQQLQPHRQFYVQTKRQYELIGNIPVNSSSN</sequence>
<evidence type="ECO:0008006" key="3">
    <source>
        <dbReference type="Google" id="ProtNLM"/>
    </source>
</evidence>
<gene>
    <name evidence="1" type="ORF">C7B77_23045</name>
</gene>
<dbReference type="RefSeq" id="WP_106310434.1">
    <property type="nucleotide sequence ID" value="NZ_PVWO01000408.1"/>
</dbReference>
<comment type="caution">
    <text evidence="1">The sequence shown here is derived from an EMBL/GenBank/DDBJ whole genome shotgun (WGS) entry which is preliminary data.</text>
</comment>
<proteinExistence type="predicted"/>
<evidence type="ECO:0000313" key="2">
    <source>
        <dbReference type="Proteomes" id="UP000238937"/>
    </source>
</evidence>